<feature type="transmembrane region" description="Helical" evidence="6">
    <location>
        <begin position="699"/>
        <end position="720"/>
    </location>
</feature>
<dbReference type="Gene3D" id="3.40.1710.10">
    <property type="entry name" value="abc type-2 transporter like domain"/>
    <property type="match status" value="1"/>
</dbReference>
<dbReference type="InterPro" id="IPR051328">
    <property type="entry name" value="T7SS_ABC-Transporter"/>
</dbReference>
<evidence type="ECO:0000256" key="2">
    <source>
        <dbReference type="ARBA" id="ARBA00022692"/>
    </source>
</evidence>
<organism evidence="8 9">
    <name type="scientific">Streptococcus oralis subsp. dentisani</name>
    <dbReference type="NCBI Taxonomy" id="1458253"/>
    <lineage>
        <taxon>Bacteria</taxon>
        <taxon>Bacillati</taxon>
        <taxon>Bacillota</taxon>
        <taxon>Bacilli</taxon>
        <taxon>Lactobacillales</taxon>
        <taxon>Streptococcaceae</taxon>
        <taxon>Streptococcus</taxon>
    </lineage>
</organism>
<dbReference type="InterPro" id="IPR013525">
    <property type="entry name" value="ABC2_TM"/>
</dbReference>
<feature type="transmembrane region" description="Helical" evidence="6">
    <location>
        <begin position="741"/>
        <end position="764"/>
    </location>
</feature>
<evidence type="ECO:0000256" key="1">
    <source>
        <dbReference type="ARBA" id="ARBA00004141"/>
    </source>
</evidence>
<feature type="coiled-coil region" evidence="5">
    <location>
        <begin position="440"/>
        <end position="474"/>
    </location>
</feature>
<proteinExistence type="predicted"/>
<dbReference type="eggNOG" id="COG1511">
    <property type="taxonomic scope" value="Bacteria"/>
</dbReference>
<comment type="subcellular location">
    <subcellularLocation>
        <location evidence="1">Membrane</location>
        <topology evidence="1">Multi-pass membrane protein</topology>
    </subcellularLocation>
</comment>
<feature type="transmembrane region" description="Helical" evidence="6">
    <location>
        <begin position="12"/>
        <end position="37"/>
    </location>
</feature>
<keyword evidence="3 6" id="KW-1133">Transmembrane helix</keyword>
<dbReference type="GO" id="GO:0140359">
    <property type="term" value="F:ABC-type transporter activity"/>
    <property type="evidence" value="ECO:0007669"/>
    <property type="project" value="InterPro"/>
</dbReference>
<accession>A0A1X1J8Z0</accession>
<evidence type="ECO:0000256" key="6">
    <source>
        <dbReference type="SAM" id="Phobius"/>
    </source>
</evidence>
<evidence type="ECO:0000256" key="4">
    <source>
        <dbReference type="ARBA" id="ARBA00023136"/>
    </source>
</evidence>
<dbReference type="NCBIfam" id="TIGR03061">
    <property type="entry name" value="pip_yhgE_Nterm"/>
    <property type="match status" value="1"/>
</dbReference>
<evidence type="ECO:0000313" key="8">
    <source>
        <dbReference type="EMBL" id="ORO82671.1"/>
    </source>
</evidence>
<dbReference type="InterPro" id="IPR017500">
    <property type="entry name" value="Phage_infect_YhgE_N"/>
</dbReference>
<dbReference type="InterPro" id="IPR017501">
    <property type="entry name" value="Phage_infect_YhgE_C"/>
</dbReference>
<dbReference type="GO" id="GO:0016020">
    <property type="term" value="C:membrane"/>
    <property type="evidence" value="ECO:0007669"/>
    <property type="project" value="UniProtKB-SubCell"/>
</dbReference>
<keyword evidence="4 6" id="KW-0472">Membrane</keyword>
<feature type="domain" description="ABC-2 type transporter transmembrane" evidence="7">
    <location>
        <begin position="20"/>
        <end position="164"/>
    </location>
</feature>
<dbReference type="NCBIfam" id="TIGR03062">
    <property type="entry name" value="pip_yhgE_Cterm"/>
    <property type="match status" value="1"/>
</dbReference>
<sequence length="880" mass="93292">MFKEWKAIFKKPTFIIVMIGISLIPALYNIIFLSSMWDPYGQLSDLPVAVVNNDKEASYNGNTMAIGKDMVSNLKENKSLDFHFVDEDEGKKGLEDGNYYMVVTLPSDLSEKAASILTNHPEQMQIDYQTSSGHSFIASKMSDSAMTQLKQNVSTNVTETYTKALFDKMVELKDGMSQAASGSEKLTDGANQLVTGSQTLTTNLHSLADSSLTFSNGTEQFTKRLSSYVSGVEQLHLGLGNFNSGLVTYTGAVSQLDRGLGQLSSKSPELVRRINQLYTGVESYTGGVSQLNAGLNQFSSGVSAYTNGVGSLATGANQLSNQSATLRMGVEQLSEGIQQLSSKLDASSGKKDQINQLSSGLNQLNQAIQNIDVGDTKQLDSVLSSIVSLSNQMLASAQSDKATTLANIQSTAAYQSLTSEQQAEISASVSQNSTDSIQSAQSIITLVQGLQGNLENLQNQSSNLSTLKNQANQVLPIASTSLTGLSSGLTEIQGAVTSKLVPASQSIASGVNAYTAGVDKVSQGASQLSEKNSTLTGSLDQLVSGSNTLTQKSSSLTAGVGQLVEKTPELVSGIEKLSTGSNQLNQKSQELMAGADKLQSGSGRLADKSSQLLSGASQLENGANKLADGSGKLAEGGTKLTSGLEDLQAGVASLGQGLGNASDQLKSASTESKNAEILSNPLNLSKIDNDQVPVNGIAMAPYMISVALFVAALSTNMIFAKLPSGRHPETRWACFKSRFEINGVIAVLAAVLVYGGVHLIGLTANNEMRTLFLIIIASLTFMSMVTALTTWNSRIGAFFSLILLLLQLASSAGTYPLALTNNFFRAINPWLPMSYSVSGLRQTISMTGNIHQQVIFLIIILAFFTALGMLAYQPKKMEED</sequence>
<dbReference type="Proteomes" id="UP000193064">
    <property type="component" value="Unassembled WGS sequence"/>
</dbReference>
<dbReference type="SUPFAM" id="SSF58104">
    <property type="entry name" value="Methyl-accepting chemotaxis protein (MCP) signaling domain"/>
    <property type="match status" value="2"/>
</dbReference>
<dbReference type="Pfam" id="PF12698">
    <property type="entry name" value="ABC2_membrane_3"/>
    <property type="match status" value="2"/>
</dbReference>
<dbReference type="PANTHER" id="PTHR43077">
    <property type="entry name" value="TRANSPORT PERMEASE YVFS-RELATED"/>
    <property type="match status" value="1"/>
</dbReference>
<dbReference type="Gene3D" id="1.10.287.950">
    <property type="entry name" value="Methyl-accepting chemotaxis protein"/>
    <property type="match status" value="2"/>
</dbReference>
<reference evidence="8 9" key="1">
    <citation type="journal article" date="2016" name="Eur. J. Clin. Microbiol. Infect. Dis.">
        <title>Whole genome sequencing as a tool for phylogenetic analysis of clinical strains of Mitis group streptococci.</title>
        <authorList>
            <person name="Rasmussen L.H."/>
            <person name="Dargis R."/>
            <person name="Hojholt K."/>
            <person name="Christensen J.J."/>
            <person name="Skovgaard O."/>
            <person name="Justesen U.S."/>
            <person name="Rosenvinge F.S."/>
            <person name="Moser C."/>
            <person name="Lukjancenko O."/>
            <person name="Rasmussen S."/>
            <person name="Nielsen X.C."/>
        </authorList>
    </citation>
    <scope>NUCLEOTIDE SEQUENCE [LARGE SCALE GENOMIC DNA]</scope>
    <source>
        <strain evidence="8 9">RH_13585_10</strain>
    </source>
</reference>
<feature type="transmembrane region" description="Helical" evidence="6">
    <location>
        <begin position="798"/>
        <end position="818"/>
    </location>
</feature>
<feature type="domain" description="ABC-2 type transporter transmembrane" evidence="7">
    <location>
        <begin position="651"/>
        <end position="869"/>
    </location>
</feature>
<dbReference type="InterPro" id="IPR023908">
    <property type="entry name" value="xxxLxxG_rpt"/>
</dbReference>
<dbReference type="RefSeq" id="WP_084948180.1">
    <property type="nucleotide sequence ID" value="NZ_NCVA01000040.1"/>
</dbReference>
<dbReference type="PANTHER" id="PTHR43077:SF5">
    <property type="entry name" value="PHAGE INFECTION PROTEIN"/>
    <property type="match status" value="1"/>
</dbReference>
<name>A0A1X1J8Z0_STROR</name>
<evidence type="ECO:0000256" key="3">
    <source>
        <dbReference type="ARBA" id="ARBA00022989"/>
    </source>
</evidence>
<evidence type="ECO:0000256" key="5">
    <source>
        <dbReference type="SAM" id="Coils"/>
    </source>
</evidence>
<evidence type="ECO:0000313" key="9">
    <source>
        <dbReference type="Proteomes" id="UP000193064"/>
    </source>
</evidence>
<dbReference type="NCBIfam" id="TIGR03057">
    <property type="entry name" value="xxxLxxG_by_4"/>
    <property type="match status" value="6"/>
</dbReference>
<protein>
    <recommendedName>
        <fullName evidence="7">ABC-2 type transporter transmembrane domain-containing protein</fullName>
    </recommendedName>
</protein>
<feature type="transmembrane region" description="Helical" evidence="6">
    <location>
        <begin position="854"/>
        <end position="872"/>
    </location>
</feature>
<keyword evidence="5" id="KW-0175">Coiled coil</keyword>
<feature type="transmembrane region" description="Helical" evidence="6">
    <location>
        <begin position="770"/>
        <end position="791"/>
    </location>
</feature>
<dbReference type="AlphaFoldDB" id="A0A1X1J8Z0"/>
<evidence type="ECO:0000259" key="7">
    <source>
        <dbReference type="Pfam" id="PF12698"/>
    </source>
</evidence>
<comment type="caution">
    <text evidence="8">The sequence shown here is derived from an EMBL/GenBank/DDBJ whole genome shotgun (WGS) entry which is preliminary data.</text>
</comment>
<gene>
    <name evidence="8" type="ORF">B7705_04620</name>
</gene>
<keyword evidence="2 6" id="KW-0812">Transmembrane</keyword>
<dbReference type="EMBL" id="NCVA01000040">
    <property type="protein sequence ID" value="ORO82671.1"/>
    <property type="molecule type" value="Genomic_DNA"/>
</dbReference>